<dbReference type="GO" id="GO:0000981">
    <property type="term" value="F:DNA-binding transcription factor activity, RNA polymerase II-specific"/>
    <property type="evidence" value="ECO:0007669"/>
    <property type="project" value="TreeGrafter"/>
</dbReference>
<dbReference type="PANTHER" id="PTHR24409:SF295">
    <property type="entry name" value="AZ2-RELATED"/>
    <property type="match status" value="1"/>
</dbReference>
<feature type="domain" description="C2H2-type" evidence="7">
    <location>
        <begin position="82"/>
        <end position="111"/>
    </location>
</feature>
<dbReference type="AlphaFoldDB" id="A0A0F2MBN2"/>
<comment type="caution">
    <text evidence="8">The sequence shown here is derived from an EMBL/GenBank/DDBJ whole genome shotgun (WGS) entry which is preliminary data.</text>
</comment>
<dbReference type="VEuPathDB" id="FungiDB:SPSK_02337"/>
<feature type="region of interest" description="Disordered" evidence="6">
    <location>
        <begin position="426"/>
        <end position="452"/>
    </location>
</feature>
<feature type="domain" description="C2H2-type" evidence="7">
    <location>
        <begin position="313"/>
        <end position="343"/>
    </location>
</feature>
<dbReference type="SUPFAM" id="SSF57667">
    <property type="entry name" value="beta-beta-alpha zinc fingers"/>
    <property type="match status" value="3"/>
</dbReference>
<accession>A0A0F2MBN2</accession>
<feature type="domain" description="C2H2-type" evidence="7">
    <location>
        <begin position="112"/>
        <end position="140"/>
    </location>
</feature>
<gene>
    <name evidence="8" type="ORF">SPSK_02337</name>
</gene>
<evidence type="ECO:0000256" key="5">
    <source>
        <dbReference type="PROSITE-ProRule" id="PRU00042"/>
    </source>
</evidence>
<dbReference type="PROSITE" id="PS00028">
    <property type="entry name" value="ZINC_FINGER_C2H2_1"/>
    <property type="match status" value="5"/>
</dbReference>
<dbReference type="Gene3D" id="3.30.160.60">
    <property type="entry name" value="Classic Zinc Finger"/>
    <property type="match status" value="5"/>
</dbReference>
<dbReference type="KEGG" id="ssck:SPSK_02337"/>
<dbReference type="Pfam" id="PF00096">
    <property type="entry name" value="zf-C2H2"/>
    <property type="match status" value="2"/>
</dbReference>
<organism evidence="8 9">
    <name type="scientific">Sporothrix schenckii 1099-18</name>
    <dbReference type="NCBI Taxonomy" id="1397361"/>
    <lineage>
        <taxon>Eukaryota</taxon>
        <taxon>Fungi</taxon>
        <taxon>Dikarya</taxon>
        <taxon>Ascomycota</taxon>
        <taxon>Pezizomycotina</taxon>
        <taxon>Sordariomycetes</taxon>
        <taxon>Sordariomycetidae</taxon>
        <taxon>Ophiostomatales</taxon>
        <taxon>Ophiostomataceae</taxon>
        <taxon>Sporothrix</taxon>
    </lineage>
</organism>
<keyword evidence="2" id="KW-0677">Repeat</keyword>
<evidence type="ECO:0000313" key="8">
    <source>
        <dbReference type="EMBL" id="KJR86474.1"/>
    </source>
</evidence>
<feature type="compositionally biased region" description="Basic and acidic residues" evidence="6">
    <location>
        <begin position="1"/>
        <end position="11"/>
    </location>
</feature>
<keyword evidence="4" id="KW-0862">Zinc</keyword>
<feature type="compositionally biased region" description="Polar residues" evidence="6">
    <location>
        <begin position="58"/>
        <end position="74"/>
    </location>
</feature>
<sequence length="628" mass="68726">MKRKATDELLADRPVPPSSELHHKMKDQSTNTQAPAENEPSATEVDLESQDGDRGSSEAHTTPVTTALSTSSRRFPSDLKTIPCTWPNCPKTFNRPARLTAHLRSHTNDRPFKCTQCPKTYLEEKHLRQHIKGSHSQERQYFCSECDKAFLTATRLRRHAAVHEGQERFRCRGYDGCTRTFRKHQTLQRHIRVDHLHQPAFVCTHEITNPGVGGASGTKMPCKAVFESAGALRRHVERDHTAPKFWCEECGRANASGQGGGIGFATRALLEAHMRHAHVNCPFCDVRCGGPADLHKHIDMHHSGKSVADRKTIACPHPGCKKTFTRRANLNVHIRAVHEGLRFVCGDDADAASTPTAQGTGAERKAFHGWTDPRLIAWGARGEGCGRGFVSKMKLEEHIRYVHLRHERPGPVIVVDADPLAASSAVASSTPTVSPSPTPGQRLGGATAGGNDDLATPSADVLIDALLGTNRTLVCTLPGCDARFVRHHDLNVHVQRDHNPTTVGSAVDAEHVDDDNDFNPDEFWIGGGDHMNDDGADVGALAPHDDDMFETYMSMDNIDLGLAAQAEHNDSMLPSQVLINNNDPQWHMDEGEMRRLIGSDDANDGKGGNGGSSATSANMNFLDPNLFL</sequence>
<dbReference type="PANTHER" id="PTHR24409">
    <property type="entry name" value="ZINC FINGER PROTEIN 142"/>
    <property type="match status" value="1"/>
</dbReference>
<dbReference type="GO" id="GO:0000977">
    <property type="term" value="F:RNA polymerase II transcription regulatory region sequence-specific DNA binding"/>
    <property type="evidence" value="ECO:0007669"/>
    <property type="project" value="TreeGrafter"/>
</dbReference>
<evidence type="ECO:0000256" key="2">
    <source>
        <dbReference type="ARBA" id="ARBA00022737"/>
    </source>
</evidence>
<feature type="region of interest" description="Disordered" evidence="6">
    <location>
        <begin position="597"/>
        <end position="617"/>
    </location>
</feature>
<evidence type="ECO:0000313" key="9">
    <source>
        <dbReference type="Proteomes" id="UP000033710"/>
    </source>
</evidence>
<dbReference type="SMART" id="SM00355">
    <property type="entry name" value="ZnF_C2H2"/>
    <property type="match status" value="10"/>
</dbReference>
<dbReference type="InterPro" id="IPR013087">
    <property type="entry name" value="Znf_C2H2_type"/>
</dbReference>
<evidence type="ECO:0000256" key="4">
    <source>
        <dbReference type="ARBA" id="ARBA00022833"/>
    </source>
</evidence>
<proteinExistence type="predicted"/>
<dbReference type="GeneID" id="27664486"/>
<dbReference type="EMBL" id="AXCR01000006">
    <property type="protein sequence ID" value="KJR86474.1"/>
    <property type="molecule type" value="Genomic_DNA"/>
</dbReference>
<name>A0A0F2MBN2_SPOSC</name>
<dbReference type="GO" id="GO:0008270">
    <property type="term" value="F:zinc ion binding"/>
    <property type="evidence" value="ECO:0007669"/>
    <property type="project" value="UniProtKB-KW"/>
</dbReference>
<dbReference type="GO" id="GO:0005634">
    <property type="term" value="C:nucleus"/>
    <property type="evidence" value="ECO:0007669"/>
    <property type="project" value="TreeGrafter"/>
</dbReference>
<feature type="domain" description="C2H2-type" evidence="7">
    <location>
        <begin position="169"/>
        <end position="200"/>
    </location>
</feature>
<evidence type="ECO:0000256" key="6">
    <source>
        <dbReference type="SAM" id="MobiDB-lite"/>
    </source>
</evidence>
<reference evidence="8 9" key="2">
    <citation type="journal article" date="2015" name="Eukaryot. Cell">
        <title>Asexual propagation of a virulent clone complex in a human and feline outbreak of sporotrichosis.</title>
        <authorList>
            <person name="Teixeira Mde M."/>
            <person name="Rodrigues A.M."/>
            <person name="Tsui C.K."/>
            <person name="de Almeida L.G."/>
            <person name="Van Diepeningen A.D."/>
            <person name="van den Ende B.G."/>
            <person name="Fernandes G.F."/>
            <person name="Kano R."/>
            <person name="Hamelin R.C."/>
            <person name="Lopes-Bezerra L.M."/>
            <person name="Vasconcelos A.T."/>
            <person name="de Hoog S."/>
            <person name="de Camargo Z.P."/>
            <person name="Felipe M.S."/>
        </authorList>
    </citation>
    <scope>NUCLEOTIDE SEQUENCE [LARGE SCALE GENOMIC DNA]</scope>
    <source>
        <strain evidence="8 9">1099-18</strain>
    </source>
</reference>
<protein>
    <submittedName>
        <fullName evidence="8">C2H2 transcription factor (TFIIIA)</fullName>
    </submittedName>
</protein>
<evidence type="ECO:0000256" key="1">
    <source>
        <dbReference type="ARBA" id="ARBA00022723"/>
    </source>
</evidence>
<reference evidence="8 9" key="1">
    <citation type="journal article" date="2014" name="BMC Genomics">
        <title>Comparative genomics of the major fungal agents of human and animal Sporotrichosis: Sporothrix schenckii and Sporothrix brasiliensis.</title>
        <authorList>
            <person name="Teixeira M.M."/>
            <person name="de Almeida L.G."/>
            <person name="Kubitschek-Barreira P."/>
            <person name="Alves F.L."/>
            <person name="Kioshima E.S."/>
            <person name="Abadio A.K."/>
            <person name="Fernandes L."/>
            <person name="Derengowski L.S."/>
            <person name="Ferreira K.S."/>
            <person name="Souza R.C."/>
            <person name="Ruiz J.C."/>
            <person name="de Andrade N.C."/>
            <person name="Paes H.C."/>
            <person name="Nicola A.M."/>
            <person name="Albuquerque P."/>
            <person name="Gerber A.L."/>
            <person name="Martins V.P."/>
            <person name="Peconick L.D."/>
            <person name="Neto A.V."/>
            <person name="Chaucanez C.B."/>
            <person name="Silva P.A."/>
            <person name="Cunha O.L."/>
            <person name="de Oliveira F.F."/>
            <person name="dos Santos T.C."/>
            <person name="Barros A.L."/>
            <person name="Soares M.A."/>
            <person name="de Oliveira L.M."/>
            <person name="Marini M.M."/>
            <person name="Villalobos-Duno H."/>
            <person name="Cunha M.M."/>
            <person name="de Hoog S."/>
            <person name="da Silveira J.F."/>
            <person name="Henrissat B."/>
            <person name="Nino-Vega G.A."/>
            <person name="Cisalpino P.S."/>
            <person name="Mora-Montes H.M."/>
            <person name="Almeida S.R."/>
            <person name="Stajich J.E."/>
            <person name="Lopes-Bezerra L.M."/>
            <person name="Vasconcelos A.T."/>
            <person name="Felipe M.S."/>
        </authorList>
    </citation>
    <scope>NUCLEOTIDE SEQUENCE [LARGE SCALE GENOMIC DNA]</scope>
    <source>
        <strain evidence="8 9">1099-18</strain>
    </source>
</reference>
<keyword evidence="3 5" id="KW-0863">Zinc-finger</keyword>
<dbReference type="PROSITE" id="PS50157">
    <property type="entry name" value="ZINC_FINGER_C2H2_2"/>
    <property type="match status" value="5"/>
</dbReference>
<dbReference type="RefSeq" id="XP_016589150.1">
    <property type="nucleotide sequence ID" value="XM_016729209.1"/>
</dbReference>
<dbReference type="OrthoDB" id="4748970at2759"/>
<feature type="compositionally biased region" description="Low complexity" evidence="6">
    <location>
        <begin position="426"/>
        <end position="435"/>
    </location>
</feature>
<dbReference type="InterPro" id="IPR036236">
    <property type="entry name" value="Znf_C2H2_sf"/>
</dbReference>
<evidence type="ECO:0000259" key="7">
    <source>
        <dbReference type="PROSITE" id="PS50157"/>
    </source>
</evidence>
<evidence type="ECO:0000256" key="3">
    <source>
        <dbReference type="ARBA" id="ARBA00022771"/>
    </source>
</evidence>
<feature type="domain" description="C2H2-type" evidence="7">
    <location>
        <begin position="141"/>
        <end position="168"/>
    </location>
</feature>
<feature type="region of interest" description="Disordered" evidence="6">
    <location>
        <begin position="1"/>
        <end position="75"/>
    </location>
</feature>
<dbReference type="Proteomes" id="UP000033710">
    <property type="component" value="Unassembled WGS sequence"/>
</dbReference>
<keyword evidence="1" id="KW-0479">Metal-binding</keyword>